<reference evidence="3" key="1">
    <citation type="submission" date="2017-05" db="EMBL/GenBank/DDBJ databases">
        <authorList>
            <person name="Rodrigo-Torres L."/>
            <person name="Arahal R. D."/>
            <person name="Lucena T."/>
        </authorList>
    </citation>
    <scope>NUCLEOTIDE SEQUENCE [LARGE SCALE GENOMIC DNA]</scope>
    <source>
        <strain evidence="3">CECT 8899</strain>
    </source>
</reference>
<dbReference type="AlphaFoldDB" id="A0A238L9T0"/>
<dbReference type="InterPro" id="IPR018511">
    <property type="entry name" value="Hemolysin-typ_Ca-bd_CS"/>
</dbReference>
<dbReference type="RefSeq" id="WP_093990618.1">
    <property type="nucleotide sequence ID" value="NZ_FXZK01000001.1"/>
</dbReference>
<dbReference type="SUPFAM" id="SSF52266">
    <property type="entry name" value="SGNH hydrolase"/>
    <property type="match status" value="1"/>
</dbReference>
<dbReference type="GO" id="GO:0016788">
    <property type="term" value="F:hydrolase activity, acting on ester bonds"/>
    <property type="evidence" value="ECO:0007669"/>
    <property type="project" value="InterPro"/>
</dbReference>
<dbReference type="InterPro" id="IPR050592">
    <property type="entry name" value="GDSL_lipolytic_enzyme"/>
</dbReference>
<dbReference type="PRINTS" id="PR00313">
    <property type="entry name" value="CABNDNGRPT"/>
</dbReference>
<keyword evidence="3" id="KW-1185">Reference proteome</keyword>
<gene>
    <name evidence="2" type="primary">hlyA_1</name>
    <name evidence="2" type="ORF">LOM8899_00563</name>
</gene>
<evidence type="ECO:0000256" key="1">
    <source>
        <dbReference type="ARBA" id="ARBA00022729"/>
    </source>
</evidence>
<dbReference type="Gene3D" id="2.150.10.10">
    <property type="entry name" value="Serralysin-like metalloprotease, C-terminal"/>
    <property type="match status" value="1"/>
</dbReference>
<dbReference type="Gene3D" id="3.40.50.1110">
    <property type="entry name" value="SGNH hydrolase"/>
    <property type="match status" value="1"/>
</dbReference>
<dbReference type="GO" id="GO:0005509">
    <property type="term" value="F:calcium ion binding"/>
    <property type="evidence" value="ECO:0007669"/>
    <property type="project" value="InterPro"/>
</dbReference>
<dbReference type="EMBL" id="FXZK01000001">
    <property type="protein sequence ID" value="SMY06439.1"/>
    <property type="molecule type" value="Genomic_DNA"/>
</dbReference>
<dbReference type="InterPro" id="IPR011049">
    <property type="entry name" value="Serralysin-like_metalloprot_C"/>
</dbReference>
<evidence type="ECO:0000313" key="2">
    <source>
        <dbReference type="EMBL" id="SMY06439.1"/>
    </source>
</evidence>
<dbReference type="OrthoDB" id="5292073at2"/>
<protein>
    <submittedName>
        <fullName evidence="2">Hemolysin, chromosomal</fullName>
    </submittedName>
</protein>
<evidence type="ECO:0000313" key="3">
    <source>
        <dbReference type="Proteomes" id="UP000201613"/>
    </source>
</evidence>
<dbReference type="InterPro" id="IPR036514">
    <property type="entry name" value="SGNH_hydro_sf"/>
</dbReference>
<dbReference type="Pfam" id="PF00657">
    <property type="entry name" value="Lipase_GDSL"/>
    <property type="match status" value="1"/>
</dbReference>
<dbReference type="InterPro" id="IPR001087">
    <property type="entry name" value="GDSL"/>
</dbReference>
<proteinExistence type="predicted"/>
<dbReference type="Proteomes" id="UP000201613">
    <property type="component" value="Unassembled WGS sequence"/>
</dbReference>
<dbReference type="PROSITE" id="PS00330">
    <property type="entry name" value="HEMOLYSIN_CALCIUM"/>
    <property type="match status" value="1"/>
</dbReference>
<dbReference type="InterPro" id="IPR001343">
    <property type="entry name" value="Hemolysn_Ca-bd"/>
</dbReference>
<organism evidence="2 3">
    <name type="scientific">Flavimaricola marinus</name>
    <dbReference type="NCBI Taxonomy" id="1819565"/>
    <lineage>
        <taxon>Bacteria</taxon>
        <taxon>Pseudomonadati</taxon>
        <taxon>Pseudomonadota</taxon>
        <taxon>Alphaproteobacteria</taxon>
        <taxon>Rhodobacterales</taxon>
        <taxon>Paracoccaceae</taxon>
        <taxon>Flavimaricola</taxon>
    </lineage>
</organism>
<dbReference type="SUPFAM" id="SSF51120">
    <property type="entry name" value="beta-Roll"/>
    <property type="match status" value="1"/>
</dbReference>
<sequence length="511" mass="52552">MSDIDTTTLVFFGDSLSDSGNLYDQTDGILPEFARNMIGGADGQISNGEVWSQQIGALFGSETVLNYAVAGAEAVGTQLLGDFLSESVPPALFLVEPNDAALAWDMNLGAQIDRFLADTAGQTGASYTAVVMIGGNDFANLDLTASAEEVLAAALPVATAVAENTISAVSELLLAAGSGVEQVVVVSMPEFSFYPAFSDADPADLAQFDALVAEMNAEIEAQVAALNDSLGGDTDVVLYIDFEQLSDALADDASSFGLVAPSNLTLSEDGAVLAEFDDDQVMFWDDLHPSEATHGIIAGFTAAAIDDSLVALSDAADELSLLGADASVVFAYGGGDTLLLGSGDDIAFGGSGGDEVIGYQGDDQLSGGSDADVLRGRMGGDVLDGGQDDDLLFGSVGNDVILDGAGSDLASGGQGDDTFIWIEETLIGGTGGATDYLFGRDGYDALYVVLSDESFAEYAEALAGEGQAEALSALGIEAYGMEEVIVLEGRVALDVLSDQNWYAEADLWGLV</sequence>
<dbReference type="PANTHER" id="PTHR45642:SF139">
    <property type="entry name" value="SGNH HYDROLASE-TYPE ESTERASE DOMAIN-CONTAINING PROTEIN"/>
    <property type="match status" value="1"/>
</dbReference>
<accession>A0A238L9T0</accession>
<keyword evidence="1" id="KW-0732">Signal</keyword>
<dbReference type="PANTHER" id="PTHR45642">
    <property type="entry name" value="GDSL ESTERASE/LIPASE EXL3"/>
    <property type="match status" value="1"/>
</dbReference>
<dbReference type="Pfam" id="PF00353">
    <property type="entry name" value="HemolysinCabind"/>
    <property type="match status" value="2"/>
</dbReference>
<name>A0A238L9T0_9RHOB</name>